<comment type="subcellular location">
    <subcellularLocation>
        <location evidence="1 8">Nucleus</location>
    </subcellularLocation>
</comment>
<dbReference type="InterPro" id="IPR027417">
    <property type="entry name" value="P-loop_NTPase"/>
</dbReference>
<keyword evidence="6 8" id="KW-0342">GTP-binding</keyword>
<keyword evidence="11" id="KW-1185">Reference proteome</keyword>
<evidence type="ECO:0000256" key="6">
    <source>
        <dbReference type="ARBA" id="ARBA00023134"/>
    </source>
</evidence>
<dbReference type="FunFam" id="3.40.50.300:FF:000369">
    <property type="entry name" value="GTP-binding nuclear protein"/>
    <property type="match status" value="1"/>
</dbReference>
<dbReference type="Pfam" id="PF00071">
    <property type="entry name" value="Ras"/>
    <property type="match status" value="1"/>
</dbReference>
<keyword evidence="4 8" id="KW-0547">Nucleotide-binding</keyword>
<keyword evidence="3 8" id="KW-0813">Transport</keyword>
<dbReference type="SMART" id="SM00176">
    <property type="entry name" value="RAN"/>
    <property type="match status" value="1"/>
</dbReference>
<dbReference type="NCBIfam" id="TIGR00231">
    <property type="entry name" value="small_GTP"/>
    <property type="match status" value="1"/>
</dbReference>
<evidence type="ECO:0000313" key="10">
    <source>
        <dbReference type="EMBL" id="EFA75662.1"/>
    </source>
</evidence>
<dbReference type="Proteomes" id="UP000001396">
    <property type="component" value="Unassembled WGS sequence"/>
</dbReference>
<gene>
    <name evidence="9" type="ORF">PPL_10921</name>
    <name evidence="10" type="ORF">PPL_10923</name>
</gene>
<dbReference type="SMART" id="SM00175">
    <property type="entry name" value="RAB"/>
    <property type="match status" value="1"/>
</dbReference>
<dbReference type="PROSITE" id="PS51421">
    <property type="entry name" value="RAS"/>
    <property type="match status" value="1"/>
</dbReference>
<keyword evidence="5 8" id="KW-0653">Protein transport</keyword>
<name>D3BSF4_HETP5</name>
<dbReference type="SMART" id="SM00173">
    <property type="entry name" value="RAS"/>
    <property type="match status" value="1"/>
</dbReference>
<organism evidence="9 11">
    <name type="scientific">Heterostelium pallidum (strain ATCC 26659 / Pp 5 / PN500)</name>
    <name type="common">Cellular slime mold</name>
    <name type="synonym">Polysphondylium pallidum</name>
    <dbReference type="NCBI Taxonomy" id="670386"/>
    <lineage>
        <taxon>Eukaryota</taxon>
        <taxon>Amoebozoa</taxon>
        <taxon>Evosea</taxon>
        <taxon>Eumycetozoa</taxon>
        <taxon>Dictyostelia</taxon>
        <taxon>Acytosteliales</taxon>
        <taxon>Acytosteliaceae</taxon>
        <taxon>Heterostelium</taxon>
    </lineage>
</organism>
<proteinExistence type="inferred from homology"/>
<evidence type="ECO:0000313" key="11">
    <source>
        <dbReference type="Proteomes" id="UP000001396"/>
    </source>
</evidence>
<dbReference type="GO" id="GO:0005634">
    <property type="term" value="C:nucleus"/>
    <property type="evidence" value="ECO:0007669"/>
    <property type="project" value="UniProtKB-SubCell"/>
</dbReference>
<dbReference type="GO" id="GO:0005737">
    <property type="term" value="C:cytoplasm"/>
    <property type="evidence" value="ECO:0007669"/>
    <property type="project" value="TreeGrafter"/>
</dbReference>
<evidence type="ECO:0000256" key="5">
    <source>
        <dbReference type="ARBA" id="ARBA00022927"/>
    </source>
</evidence>
<dbReference type="GO" id="GO:0003924">
    <property type="term" value="F:GTPase activity"/>
    <property type="evidence" value="ECO:0007669"/>
    <property type="project" value="InterPro"/>
</dbReference>
<dbReference type="InterPro" id="IPR002041">
    <property type="entry name" value="Ran_GTPase"/>
</dbReference>
<keyword evidence="7 8" id="KW-0539">Nucleus</keyword>
<accession>D3BSF4</accession>
<dbReference type="SMART" id="SM00174">
    <property type="entry name" value="RHO"/>
    <property type="match status" value="1"/>
</dbReference>
<dbReference type="GO" id="GO:0005525">
    <property type="term" value="F:GTP binding"/>
    <property type="evidence" value="ECO:0007669"/>
    <property type="project" value="UniProtKB-KW"/>
</dbReference>
<dbReference type="InParanoid" id="D3BSF4"/>
<evidence type="ECO:0000313" key="9">
    <source>
        <dbReference type="EMBL" id="EFA75660.1"/>
    </source>
</evidence>
<evidence type="ECO:0000256" key="8">
    <source>
        <dbReference type="RuleBase" id="RU363057"/>
    </source>
</evidence>
<dbReference type="STRING" id="670386.D3BSF4"/>
<evidence type="ECO:0000256" key="7">
    <source>
        <dbReference type="ARBA" id="ARBA00023242"/>
    </source>
</evidence>
<evidence type="ECO:0000256" key="3">
    <source>
        <dbReference type="ARBA" id="ARBA00022448"/>
    </source>
</evidence>
<dbReference type="EMBL" id="ADBJ01000052">
    <property type="protein sequence ID" value="EFA75662.1"/>
    <property type="molecule type" value="Genomic_DNA"/>
</dbReference>
<dbReference type="PRINTS" id="PR00627">
    <property type="entry name" value="GTPRANTC4"/>
</dbReference>
<dbReference type="RefSeq" id="XP_020427794.1">
    <property type="nucleotide sequence ID" value="XM_020581683.1"/>
</dbReference>
<comment type="similarity">
    <text evidence="2 8">Belongs to the small GTPase superfamily. Ran family.</text>
</comment>
<evidence type="ECO:0000256" key="4">
    <source>
        <dbReference type="ARBA" id="ARBA00022741"/>
    </source>
</evidence>
<dbReference type="InterPro" id="IPR005225">
    <property type="entry name" value="Small_GTP-bd"/>
</dbReference>
<dbReference type="PANTHER" id="PTHR24071">
    <property type="entry name" value="RAN GTPASE"/>
    <property type="match status" value="1"/>
</dbReference>
<dbReference type="PROSITE" id="PS51418">
    <property type="entry name" value="RAN"/>
    <property type="match status" value="1"/>
</dbReference>
<reference evidence="9" key="1">
    <citation type="submission" date="2009-12" db="EMBL/GenBank/DDBJ databases">
        <authorList>
            <person name="Gloeckner G."/>
            <person name="Schaap P."/>
            <person name="Noegel A.A."/>
            <person name="Felder M."/>
            <person name="Platzer M."/>
        </authorList>
    </citation>
    <scope>NUCLEOTIDE SEQUENCE</scope>
    <source>
        <strain evidence="9">PN500</strain>
    </source>
</reference>
<protein>
    <recommendedName>
        <fullName evidence="8">GTP-binding nuclear protein</fullName>
    </recommendedName>
</protein>
<dbReference type="GO" id="GO:0006606">
    <property type="term" value="P:protein import into nucleus"/>
    <property type="evidence" value="ECO:0007669"/>
    <property type="project" value="TreeGrafter"/>
</dbReference>
<dbReference type="SUPFAM" id="SSF52540">
    <property type="entry name" value="P-loop containing nucleoside triphosphate hydrolases"/>
    <property type="match status" value="1"/>
</dbReference>
<sequence length="221" mass="25117">MTTINKSQTPIAASIKIVLIGDGGVGKTCYVKRHVSGEFQARYIPTVGCEVNPLPFYTNYGKILFDVWDTAGNEQYGGLRDGYYINAQCAMLMFDVTSRMTYKNIPNWFSDLRRVCEDIPVVILGNKVDVKDRKVKPSQITFHRKFGLGYYDISAKSNYNFEKPFTYLLSKLLGNKQVSLVEPPLLDIPSVAIDPDQLRRYEEELQRAMVLPLVPDDDEDL</sequence>
<dbReference type="OMA" id="FFWLARK"/>
<dbReference type="CDD" id="cd00877">
    <property type="entry name" value="Ran"/>
    <property type="match status" value="1"/>
</dbReference>
<dbReference type="AlphaFoldDB" id="D3BSF4"/>
<dbReference type="PANTHER" id="PTHR24071:SF0">
    <property type="entry name" value="GTP-BINDING NUCLEAR PROTEIN RAN"/>
    <property type="match status" value="1"/>
</dbReference>
<dbReference type="GO" id="GO:0000054">
    <property type="term" value="P:ribosomal subunit export from nucleus"/>
    <property type="evidence" value="ECO:0007669"/>
    <property type="project" value="TreeGrafter"/>
</dbReference>
<dbReference type="Gene3D" id="3.40.50.300">
    <property type="entry name" value="P-loop containing nucleotide triphosphate hydrolases"/>
    <property type="match status" value="1"/>
</dbReference>
<dbReference type="GeneID" id="31366390"/>
<dbReference type="EMBL" id="ADBJ01000052">
    <property type="protein sequence ID" value="EFA75660.1"/>
    <property type="molecule type" value="Genomic_DNA"/>
</dbReference>
<comment type="caution">
    <text evidence="9">The sequence shown here is derived from an EMBL/GenBank/DDBJ whole genome shotgun (WGS) entry which is preliminary data.</text>
</comment>
<dbReference type="PROSITE" id="PS51419">
    <property type="entry name" value="RAB"/>
    <property type="match status" value="1"/>
</dbReference>
<evidence type="ECO:0000256" key="1">
    <source>
        <dbReference type="ARBA" id="ARBA00004123"/>
    </source>
</evidence>
<evidence type="ECO:0000256" key="2">
    <source>
        <dbReference type="ARBA" id="ARBA00008028"/>
    </source>
</evidence>
<dbReference type="InterPro" id="IPR001806">
    <property type="entry name" value="Small_GTPase"/>
</dbReference>
<comment type="function">
    <text evidence="8">GTP-binding protein involved in nucleocytoplasmic transport. Required for the import of protein into the nucleus and also for RNA export. Involved in chromatin condensation and control of cell cycle.</text>
</comment>
<reference evidence="9 11" key="2">
    <citation type="journal article" date="2011" name="Genome Res.">
        <title>Phylogeny-wide analysis of social amoeba genomes highlights ancient origins for complex intercellular communication.</title>
        <authorList>
            <person name="Heidel A.J."/>
            <person name="Lawal H.M."/>
            <person name="Felder M."/>
            <person name="Schilde C."/>
            <person name="Helps N.R."/>
            <person name="Tunggal B."/>
            <person name="Rivero F."/>
            <person name="John U."/>
            <person name="Schleicher M."/>
            <person name="Eichinger L."/>
            <person name="Platzer M."/>
            <person name="Noegel A.A."/>
            <person name="Schaap P."/>
            <person name="Gloeckner G."/>
        </authorList>
    </citation>
    <scope>NUCLEOTIDE SEQUENCE [LARGE SCALE GENOMIC DNA]</scope>
    <source>
        <strain evidence="11">ATCC 26659 / Pp 5 / PN500</strain>
        <strain evidence="9">PN500</strain>
    </source>
</reference>